<keyword evidence="2" id="KW-0378">Hydrolase</keyword>
<accession>A0ABZ3E6H3</accession>
<keyword evidence="2" id="KW-0645">Protease</keyword>
<dbReference type="Gene3D" id="3.30.2010.10">
    <property type="entry name" value="Metalloproteases ('zincins'), catalytic domain"/>
    <property type="match status" value="1"/>
</dbReference>
<gene>
    <name evidence="2" type="ORF">AAGT77_04110</name>
</gene>
<dbReference type="GO" id="GO:0008237">
    <property type="term" value="F:metallopeptidase activity"/>
    <property type="evidence" value="ECO:0007669"/>
    <property type="project" value="UniProtKB-KW"/>
</dbReference>
<organism evidence="2 3">
    <name type="scientific">Marinobacter alkaliphilus</name>
    <dbReference type="NCBI Taxonomy" id="254719"/>
    <lineage>
        <taxon>Bacteria</taxon>
        <taxon>Pseudomonadati</taxon>
        <taxon>Pseudomonadota</taxon>
        <taxon>Gammaproteobacteria</taxon>
        <taxon>Pseudomonadales</taxon>
        <taxon>Marinobacteraceae</taxon>
        <taxon>Marinobacter</taxon>
    </lineage>
</organism>
<dbReference type="EC" id="3.4.-.-" evidence="2"/>
<dbReference type="Proteomes" id="UP001445268">
    <property type="component" value="Chromosome"/>
</dbReference>
<name>A0ABZ3E6H3_9GAMM</name>
<evidence type="ECO:0000313" key="2">
    <source>
        <dbReference type="EMBL" id="XAF54740.1"/>
    </source>
</evidence>
<dbReference type="PANTHER" id="PTHR30399:SF1">
    <property type="entry name" value="UTP PYROPHOSPHATASE"/>
    <property type="match status" value="1"/>
</dbReference>
<dbReference type="CDD" id="cd07344">
    <property type="entry name" value="M48_yhfN_like"/>
    <property type="match status" value="1"/>
</dbReference>
<dbReference type="Pfam" id="PF01863">
    <property type="entry name" value="YgjP-like"/>
    <property type="match status" value="1"/>
</dbReference>
<proteinExistence type="predicted"/>
<dbReference type="PANTHER" id="PTHR30399">
    <property type="entry name" value="UNCHARACTERIZED PROTEIN YGJP"/>
    <property type="match status" value="1"/>
</dbReference>
<dbReference type="InterPro" id="IPR053136">
    <property type="entry name" value="UTP_pyrophosphatase-like"/>
</dbReference>
<dbReference type="RefSeq" id="WP_342631931.1">
    <property type="nucleotide sequence ID" value="NZ_CP152380.1"/>
</dbReference>
<protein>
    <submittedName>
        <fullName evidence="2">SprT family zinc-dependent metalloprotease</fullName>
        <ecNumber evidence="2">3.4.-.-</ecNumber>
    </submittedName>
</protein>
<keyword evidence="2" id="KW-0482">Metalloprotease</keyword>
<sequence>MMAAAQKPASRQPEYRDGHGFIAEVIRTNRRKSADIRVEDGAVSVVVPVNTPAEKIDQLLAAKRRWIKEKITLHREMTPASSKRYVSGEAFSYLGRNYRLKVETGNFAPVKLLNGRLVVTVPNGTEQPHMVRNALVRWYKRQAEQKLTEKVNRFAPVVGVEPTGVGIRTFKSRWGSCTAKGKLEFNWQIMMAPNRMVDYVVIHELCHLIRHDHSPEFWWEMTRVMPDYPHCREWLKDNAFNFSL</sequence>
<dbReference type="InterPro" id="IPR002725">
    <property type="entry name" value="YgjP-like_metallopeptidase"/>
</dbReference>
<keyword evidence="3" id="KW-1185">Reference proteome</keyword>
<reference evidence="2 3" key="1">
    <citation type="submission" date="2024-04" db="EMBL/GenBank/DDBJ databases">
        <title>Marinobacter sp. SBY-1.</title>
        <authorList>
            <person name="Pan C."/>
        </authorList>
    </citation>
    <scope>NUCLEOTIDE SEQUENCE [LARGE SCALE GENOMIC DNA]</scope>
    <source>
        <strain evidence="2 3">SBY-1</strain>
    </source>
</reference>
<evidence type="ECO:0000259" key="1">
    <source>
        <dbReference type="Pfam" id="PF01863"/>
    </source>
</evidence>
<evidence type="ECO:0000313" key="3">
    <source>
        <dbReference type="Proteomes" id="UP001445268"/>
    </source>
</evidence>
<feature type="domain" description="YgjP-like metallopeptidase" evidence="1">
    <location>
        <begin position="32"/>
        <end position="237"/>
    </location>
</feature>
<dbReference type="EMBL" id="CP152380">
    <property type="protein sequence ID" value="XAF54740.1"/>
    <property type="molecule type" value="Genomic_DNA"/>
</dbReference>